<sequence length="867" mass="96614">MEVDKENWLPMAPGKQLLSRRRSTGIMKGGDSTGSLLSPKPNKKQRSHRDKTMRKRNVSFGGSQVRVFEKDVDWSENPTEARSFDLEPVPLYDQTSPNPMMATAENNHEDAVSTSPEEQSVREPLATPEMQTMLRALIDDDDDECDDQTMDMTVNHGIITIVREDEDADECPKQAANSLAHLINDSDDEDTNIVQKIGCKSGNTVTDATMELTTNYSSIYREVFDNDLTMDMTTNHSRIVAKEPVFITVMTDPPTNPDDQPPDHVSESLESELARTVVPDPEPVIFAIVEDDSVENPKAPAISNVELEVAHEDVNDVSDRVAAEAEFEKTGDITRHFQAEVQHILSGSTMMDERTIDLPRFAAQMTEDEAMVALEFKRILSAENDITISDIPDRELQLDNVEEFLSSLKSPPKTRPEVPEACQINEGPVTAVSVPKSVQEFISATGVRFMDSCNWSSNRKTLSFGFCPNAGPLNDIEKLKIACIDFTHMQQTKQSVEQLTAASYKQAQDVESIESWINGQAPRIWENLFQIDSHNLSFAMTRLKGSCKLQSKIKWNEYRIKQEERLRILLAERVRLLTSDKRKLDYQDSLARQVVEVRTALYEKLQILRSAIDEQAGVIDVFNSDLDLLSKRRSTVLKKLEAMKANVDQQQTMVDVGKARSEAITQFAEKSRELAFLGACVDWTLNKCSGNCIELKFGSTFTLSMQVSGQGKLAYVLSSKLTESNASPLESALFKFHSEEFDNLLMSCGSVADMPPVLNELSLKLGRIRSLAMELKRLSSQHVIFHEVQQSGKVHLMITVSSIATTSSVTFTVDLGSGWYPSCPLSLVSVRILSAPGLTEESVGDLVRNSKGWGSLTKICTAVLASF</sequence>
<feature type="region of interest" description="Disordered" evidence="1">
    <location>
        <begin position="1"/>
        <end position="57"/>
    </location>
</feature>
<name>A0A0H5R6X2_9EUKA</name>
<dbReference type="InterPro" id="IPR033338">
    <property type="entry name" value="Spc105/Spc7"/>
</dbReference>
<protein>
    <recommendedName>
        <fullName evidence="2">Spc7 kinetochore protein domain-containing protein</fullName>
    </recommendedName>
</protein>
<dbReference type="SMART" id="SM00787">
    <property type="entry name" value="Spc7"/>
    <property type="match status" value="1"/>
</dbReference>
<evidence type="ECO:0000259" key="2">
    <source>
        <dbReference type="SMART" id="SM00787"/>
    </source>
</evidence>
<dbReference type="Pfam" id="PF18210">
    <property type="entry name" value="Knl1_RWD_C"/>
    <property type="match status" value="1"/>
</dbReference>
<feature type="domain" description="Spc7 kinetochore protein" evidence="2">
    <location>
        <begin position="424"/>
        <end position="706"/>
    </location>
</feature>
<dbReference type="AlphaFoldDB" id="A0A0H5R6X2"/>
<organism evidence="3">
    <name type="scientific">Spongospora subterranea</name>
    <dbReference type="NCBI Taxonomy" id="70186"/>
    <lineage>
        <taxon>Eukaryota</taxon>
        <taxon>Sar</taxon>
        <taxon>Rhizaria</taxon>
        <taxon>Endomyxa</taxon>
        <taxon>Phytomyxea</taxon>
        <taxon>Plasmodiophorida</taxon>
        <taxon>Plasmodiophoridae</taxon>
        <taxon>Spongospora</taxon>
    </lineage>
</organism>
<dbReference type="Pfam" id="PF08317">
    <property type="entry name" value="Spc7"/>
    <property type="match status" value="1"/>
</dbReference>
<dbReference type="GO" id="GO:1990758">
    <property type="term" value="P:mitotic sister chromatid biorientation"/>
    <property type="evidence" value="ECO:0007669"/>
    <property type="project" value="TreeGrafter"/>
</dbReference>
<dbReference type="PANTHER" id="PTHR28260:SF1">
    <property type="entry name" value="SPINDLE POLE BODY COMPONENT SPC105"/>
    <property type="match status" value="1"/>
</dbReference>
<dbReference type="InterPro" id="IPR040850">
    <property type="entry name" value="Knl1_RWD_C"/>
</dbReference>
<dbReference type="EMBL" id="HACM01009139">
    <property type="protein sequence ID" value="CRZ09581.1"/>
    <property type="molecule type" value="Transcribed_RNA"/>
</dbReference>
<dbReference type="GO" id="GO:0007094">
    <property type="term" value="P:mitotic spindle assembly checkpoint signaling"/>
    <property type="evidence" value="ECO:0007669"/>
    <property type="project" value="TreeGrafter"/>
</dbReference>
<dbReference type="GO" id="GO:0034501">
    <property type="term" value="P:protein localization to kinetochore"/>
    <property type="evidence" value="ECO:0007669"/>
    <property type="project" value="TreeGrafter"/>
</dbReference>
<evidence type="ECO:0000256" key="1">
    <source>
        <dbReference type="SAM" id="MobiDB-lite"/>
    </source>
</evidence>
<accession>A0A0H5R6X2</accession>
<evidence type="ECO:0000313" key="3">
    <source>
        <dbReference type="EMBL" id="CRZ09581.1"/>
    </source>
</evidence>
<dbReference type="PANTHER" id="PTHR28260">
    <property type="entry name" value="SPINDLE POLE BODY COMPONENT SPC105"/>
    <property type="match status" value="1"/>
</dbReference>
<dbReference type="GO" id="GO:0000776">
    <property type="term" value="C:kinetochore"/>
    <property type="evidence" value="ECO:0007669"/>
    <property type="project" value="TreeGrafter"/>
</dbReference>
<proteinExistence type="predicted"/>
<dbReference type="InterPro" id="IPR013253">
    <property type="entry name" value="Spc7_domain"/>
</dbReference>
<reference evidence="3" key="1">
    <citation type="submission" date="2015-04" db="EMBL/GenBank/DDBJ databases">
        <title>The genome sequence of the plant pathogenic Rhizarian Plasmodiophora brassicae reveals insights in its biotrophic life cycle and the origin of chitin synthesis.</title>
        <authorList>
            <person name="Schwelm A."/>
            <person name="Fogelqvist J."/>
            <person name="Knaust A."/>
            <person name="Julke S."/>
            <person name="Lilja T."/>
            <person name="Dhandapani V."/>
            <person name="Bonilla-Rosso G."/>
            <person name="Karlsson M."/>
            <person name="Shevchenko A."/>
            <person name="Choi S.R."/>
            <person name="Kim H.G."/>
            <person name="Park J.Y."/>
            <person name="Lim Y.P."/>
            <person name="Ludwig-Muller J."/>
            <person name="Dixelius C."/>
        </authorList>
    </citation>
    <scope>NUCLEOTIDE SEQUENCE</scope>
    <source>
        <tissue evidence="3">Potato root galls</tissue>
    </source>
</reference>
<feature type="compositionally biased region" description="Basic residues" evidence="1">
    <location>
        <begin position="41"/>
        <end position="57"/>
    </location>
</feature>